<dbReference type="SUPFAM" id="SSF82199">
    <property type="entry name" value="SET domain"/>
    <property type="match status" value="1"/>
</dbReference>
<gene>
    <name evidence="2" type="ORF">S40285_08450</name>
</gene>
<dbReference type="InterPro" id="IPR046341">
    <property type="entry name" value="SET_dom_sf"/>
</dbReference>
<feature type="domain" description="SET" evidence="1">
    <location>
        <begin position="19"/>
        <end position="223"/>
    </location>
</feature>
<dbReference type="InterPro" id="IPR050600">
    <property type="entry name" value="SETD3_SETD6_MTase"/>
</dbReference>
<dbReference type="EMBL" id="KL660484">
    <property type="protein sequence ID" value="KFA66179.1"/>
    <property type="molecule type" value="Genomic_DNA"/>
</dbReference>
<dbReference type="InterPro" id="IPR001214">
    <property type="entry name" value="SET_dom"/>
</dbReference>
<accession>A0A084QQE4</accession>
<organism evidence="2 3">
    <name type="scientific">Stachybotrys chlorohalonatus (strain IBT 40285)</name>
    <dbReference type="NCBI Taxonomy" id="1283841"/>
    <lineage>
        <taxon>Eukaryota</taxon>
        <taxon>Fungi</taxon>
        <taxon>Dikarya</taxon>
        <taxon>Ascomycota</taxon>
        <taxon>Pezizomycotina</taxon>
        <taxon>Sordariomycetes</taxon>
        <taxon>Hypocreomycetidae</taxon>
        <taxon>Hypocreales</taxon>
        <taxon>Stachybotryaceae</taxon>
        <taxon>Stachybotrys</taxon>
    </lineage>
</organism>
<evidence type="ECO:0000313" key="3">
    <source>
        <dbReference type="Proteomes" id="UP000028524"/>
    </source>
</evidence>
<dbReference type="InParanoid" id="A0A084QQE4"/>
<dbReference type="AlphaFoldDB" id="A0A084QQE4"/>
<evidence type="ECO:0000313" key="2">
    <source>
        <dbReference type="EMBL" id="KFA66179.1"/>
    </source>
</evidence>
<dbReference type="Proteomes" id="UP000028524">
    <property type="component" value="Unassembled WGS sequence"/>
</dbReference>
<dbReference type="PANTHER" id="PTHR13271">
    <property type="entry name" value="UNCHARACTERIZED PUTATIVE METHYLTRANSFERASE"/>
    <property type="match status" value="1"/>
</dbReference>
<dbReference type="HOGENOM" id="CLU_041939_3_2_1"/>
<reference evidence="2 3" key="1">
    <citation type="journal article" date="2014" name="BMC Genomics">
        <title>Comparative genome sequencing reveals chemotype-specific gene clusters in the toxigenic black mold Stachybotrys.</title>
        <authorList>
            <person name="Semeiks J."/>
            <person name="Borek D."/>
            <person name="Otwinowski Z."/>
            <person name="Grishin N.V."/>
        </authorList>
    </citation>
    <scope>NUCLEOTIDE SEQUENCE [LARGE SCALE GENOMIC DNA]</scope>
    <source>
        <strain evidence="2 3">IBT 40285</strain>
    </source>
</reference>
<dbReference type="FunCoup" id="A0A084QQE4">
    <property type="interactions" value="67"/>
</dbReference>
<proteinExistence type="predicted"/>
<name>A0A084QQE4_STAC4</name>
<protein>
    <recommendedName>
        <fullName evidence="1">SET domain-containing protein</fullName>
    </recommendedName>
</protein>
<dbReference type="STRING" id="1283841.A0A084QQE4"/>
<dbReference type="Gene3D" id="3.90.1410.10">
    <property type="entry name" value="set domain protein methyltransferase, domain 1"/>
    <property type="match status" value="1"/>
</dbReference>
<dbReference type="PROSITE" id="PS50280">
    <property type="entry name" value="SET"/>
    <property type="match status" value="1"/>
</dbReference>
<evidence type="ECO:0000259" key="1">
    <source>
        <dbReference type="PROSITE" id="PS50280"/>
    </source>
</evidence>
<keyword evidence="3" id="KW-1185">Reference proteome</keyword>
<dbReference type="Pfam" id="PF00856">
    <property type="entry name" value="SET"/>
    <property type="match status" value="1"/>
</dbReference>
<dbReference type="OMA" id="WNDAIGM"/>
<dbReference type="OrthoDB" id="441812at2759"/>
<dbReference type="GO" id="GO:0016279">
    <property type="term" value="F:protein-lysine N-methyltransferase activity"/>
    <property type="evidence" value="ECO:0007669"/>
    <property type="project" value="UniProtKB-ARBA"/>
</dbReference>
<dbReference type="PANTHER" id="PTHR13271:SF137">
    <property type="entry name" value="SET DOMAIN-CONTAINING PROTEIN"/>
    <property type="match status" value="1"/>
</dbReference>
<sequence>MTALQKLIDKARDDGVEMMGIAPKNIPGHGIGVLAERDLDPGTVILAVPAQAVRSLHTIPKSVTSKLDASMSVHGLLAADVALRRTAWAEWARLVPSWSELETAMPLTWSQGLRDMLPAEANRLVAQQHVKFKKDWEMFKKGYPSSERQAYLYAWLLINTRGFYYETPALLKYPWHDRLALIPIADLFNHAAVGCMVEYSPDGYQIVTDRAYQAGEELRTSYGEHSNDFLLAEYGFTLNDNHWDGICLDELVLSKLSSEHISALRKRGHHGDFMLDSGSVSRSNLWIALRLHHSGSGGPRWQQYFDGNEDAEGTLAKARYMLVLFLREHLRHAEDTLIALQSMEIDQDTRRNTLAQRWGQVVAMARQALDTQSLASKAVT</sequence>